<geneLocation type="plasmid" evidence="3 4">
    <name>pCHRO.01</name>
</geneLocation>
<proteinExistence type="predicted"/>
<dbReference type="InterPro" id="IPR050502">
    <property type="entry name" value="Euk_RNA-bind_prot"/>
</dbReference>
<evidence type="ECO:0000313" key="4">
    <source>
        <dbReference type="Proteomes" id="UP000010384"/>
    </source>
</evidence>
<dbReference type="KEGG" id="cthe:Chro_5932"/>
<dbReference type="PANTHER" id="PTHR48025:SF1">
    <property type="entry name" value="RRM DOMAIN-CONTAINING PROTEIN"/>
    <property type="match status" value="1"/>
</dbReference>
<dbReference type="PROSITE" id="PS50102">
    <property type="entry name" value="RRM"/>
    <property type="match status" value="1"/>
</dbReference>
<evidence type="ECO:0000256" key="1">
    <source>
        <dbReference type="ARBA" id="ARBA00022884"/>
    </source>
</evidence>
<dbReference type="AlphaFoldDB" id="K9UA43"/>
<dbReference type="GO" id="GO:0003723">
    <property type="term" value="F:RNA binding"/>
    <property type="evidence" value="ECO:0007669"/>
    <property type="project" value="UniProtKB-KW"/>
</dbReference>
<dbReference type="InterPro" id="IPR012677">
    <property type="entry name" value="Nucleotide-bd_a/b_plait_sf"/>
</dbReference>
<protein>
    <submittedName>
        <fullName evidence="3">RNP-1 like RNA-binding protein</fullName>
    </submittedName>
</protein>
<keyword evidence="4" id="KW-1185">Reference proteome</keyword>
<dbReference type="Pfam" id="PF00076">
    <property type="entry name" value="RRM_1"/>
    <property type="match status" value="1"/>
</dbReference>
<keyword evidence="3" id="KW-0614">Plasmid</keyword>
<name>K9UA43_CHRTP</name>
<keyword evidence="1" id="KW-0694">RNA-binding</keyword>
<dbReference type="Gene3D" id="3.30.70.330">
    <property type="match status" value="1"/>
</dbReference>
<dbReference type="EMBL" id="CP003598">
    <property type="protein sequence ID" value="AFY91266.1"/>
    <property type="molecule type" value="Genomic_DNA"/>
</dbReference>
<dbReference type="SUPFAM" id="SSF54928">
    <property type="entry name" value="RNA-binding domain, RBD"/>
    <property type="match status" value="1"/>
</dbReference>
<dbReference type="PANTHER" id="PTHR48025">
    <property type="entry name" value="OS02G0815200 PROTEIN"/>
    <property type="match status" value="1"/>
</dbReference>
<dbReference type="OrthoDB" id="465979at2"/>
<sequence>MTLFINNLPQQVTQADLIELFEEYGAIAHIFFPTDGKTNRNFGFATVDMMMNASEKVAMSELNGSKWMGSQLQIGEVIAQGHFQMHYS</sequence>
<dbReference type="Proteomes" id="UP000010384">
    <property type="component" value="Plasmid pCHRO.01"/>
</dbReference>
<evidence type="ECO:0000313" key="3">
    <source>
        <dbReference type="EMBL" id="AFY91266.1"/>
    </source>
</evidence>
<dbReference type="SMART" id="SM00360">
    <property type="entry name" value="RRM"/>
    <property type="match status" value="1"/>
</dbReference>
<accession>K9UA43</accession>
<dbReference type="HOGENOM" id="CLU_012062_28_8_3"/>
<evidence type="ECO:0000259" key="2">
    <source>
        <dbReference type="PROSITE" id="PS50102"/>
    </source>
</evidence>
<organism evidence="3 4">
    <name type="scientific">Chroococcidiopsis thermalis (strain PCC 7203)</name>
    <dbReference type="NCBI Taxonomy" id="251229"/>
    <lineage>
        <taxon>Bacteria</taxon>
        <taxon>Bacillati</taxon>
        <taxon>Cyanobacteriota</taxon>
        <taxon>Cyanophyceae</taxon>
        <taxon>Chroococcidiopsidales</taxon>
        <taxon>Chroococcidiopsidaceae</taxon>
        <taxon>Chroococcidiopsis</taxon>
    </lineage>
</organism>
<gene>
    <name evidence="3" type="ORF">Chro_5932</name>
</gene>
<dbReference type="InterPro" id="IPR000504">
    <property type="entry name" value="RRM_dom"/>
</dbReference>
<dbReference type="RefSeq" id="WP_015163203.1">
    <property type="nucleotide sequence ID" value="NC_019699.1"/>
</dbReference>
<reference evidence="3 4" key="1">
    <citation type="submission" date="2012-06" db="EMBL/GenBank/DDBJ databases">
        <title>Finished plasmid 1 of genome of Chroococcidiopsis thermalis PCC 7203.</title>
        <authorList>
            <consortium name="US DOE Joint Genome Institute"/>
            <person name="Gugger M."/>
            <person name="Coursin T."/>
            <person name="Rippka R."/>
            <person name="Tandeau De Marsac N."/>
            <person name="Huntemann M."/>
            <person name="Wei C.-L."/>
            <person name="Han J."/>
            <person name="Detter J.C."/>
            <person name="Han C."/>
            <person name="Tapia R."/>
            <person name="Davenport K."/>
            <person name="Daligault H."/>
            <person name="Erkkila T."/>
            <person name="Gu W."/>
            <person name="Munk A.C.C."/>
            <person name="Teshima H."/>
            <person name="Xu Y."/>
            <person name="Chain P."/>
            <person name="Chen A."/>
            <person name="Krypides N."/>
            <person name="Mavromatis K."/>
            <person name="Markowitz V."/>
            <person name="Szeto E."/>
            <person name="Ivanova N."/>
            <person name="Mikhailova N."/>
            <person name="Ovchinnikova G."/>
            <person name="Pagani I."/>
            <person name="Pati A."/>
            <person name="Goodwin L."/>
            <person name="Peters L."/>
            <person name="Pitluck S."/>
            <person name="Woyke T."/>
            <person name="Kerfeld C."/>
        </authorList>
    </citation>
    <scope>NUCLEOTIDE SEQUENCE [LARGE SCALE GENOMIC DNA]</scope>
    <source>
        <strain evidence="3 4">PCC 7203</strain>
        <plasmid evidence="3 4">pCHRO.01</plasmid>
    </source>
</reference>
<dbReference type="InterPro" id="IPR035979">
    <property type="entry name" value="RBD_domain_sf"/>
</dbReference>
<dbReference type="InParanoid" id="K9UA43"/>
<feature type="domain" description="RRM" evidence="2">
    <location>
        <begin position="1"/>
        <end position="79"/>
    </location>
</feature>